<sequence>MAKTMELMVAQPVATLATLFYYSNVLPRNLNLNRFVRHDLIETRNFLFHFLIHFLRCFW</sequence>
<name>A0A2G9HP42_9LAMI</name>
<dbReference type="PANTHER" id="PTHR37900">
    <property type="match status" value="1"/>
</dbReference>
<dbReference type="EMBL" id="NKXS01001306">
    <property type="protein sequence ID" value="PIN19284.1"/>
    <property type="molecule type" value="Genomic_DNA"/>
</dbReference>
<gene>
    <name evidence="1" type="ORF">CDL12_08033</name>
</gene>
<dbReference type="PANTHER" id="PTHR37900:SF5">
    <property type="entry name" value="OS02G0159250 PROTEIN"/>
    <property type="match status" value="1"/>
</dbReference>
<accession>A0A2G9HP42</accession>
<keyword evidence="2" id="KW-1185">Reference proteome</keyword>
<dbReference type="OrthoDB" id="595024at2759"/>
<comment type="caution">
    <text evidence="1">The sequence shown here is derived from an EMBL/GenBank/DDBJ whole genome shotgun (WGS) entry which is preliminary data.</text>
</comment>
<evidence type="ECO:0000313" key="1">
    <source>
        <dbReference type="EMBL" id="PIN19284.1"/>
    </source>
</evidence>
<proteinExistence type="predicted"/>
<reference evidence="2" key="1">
    <citation type="journal article" date="2018" name="Gigascience">
        <title>Genome assembly of the Pink Ipe (Handroanthus impetiginosus, Bignoniaceae), a highly valued, ecologically keystone Neotropical timber forest tree.</title>
        <authorList>
            <person name="Silva-Junior O.B."/>
            <person name="Grattapaglia D."/>
            <person name="Novaes E."/>
            <person name="Collevatti R.G."/>
        </authorList>
    </citation>
    <scope>NUCLEOTIDE SEQUENCE [LARGE SCALE GENOMIC DNA]</scope>
    <source>
        <strain evidence="2">cv. UFG-1</strain>
    </source>
</reference>
<protein>
    <submittedName>
        <fullName evidence="1">Uncharacterized protein</fullName>
    </submittedName>
</protein>
<dbReference type="AlphaFoldDB" id="A0A2G9HP42"/>
<organism evidence="1 2">
    <name type="scientific">Handroanthus impetiginosus</name>
    <dbReference type="NCBI Taxonomy" id="429701"/>
    <lineage>
        <taxon>Eukaryota</taxon>
        <taxon>Viridiplantae</taxon>
        <taxon>Streptophyta</taxon>
        <taxon>Embryophyta</taxon>
        <taxon>Tracheophyta</taxon>
        <taxon>Spermatophyta</taxon>
        <taxon>Magnoliopsida</taxon>
        <taxon>eudicotyledons</taxon>
        <taxon>Gunneridae</taxon>
        <taxon>Pentapetalae</taxon>
        <taxon>asterids</taxon>
        <taxon>lamiids</taxon>
        <taxon>Lamiales</taxon>
        <taxon>Bignoniaceae</taxon>
        <taxon>Crescentiina</taxon>
        <taxon>Tabebuia alliance</taxon>
        <taxon>Handroanthus</taxon>
    </lineage>
</organism>
<dbReference type="Proteomes" id="UP000231279">
    <property type="component" value="Unassembled WGS sequence"/>
</dbReference>
<evidence type="ECO:0000313" key="2">
    <source>
        <dbReference type="Proteomes" id="UP000231279"/>
    </source>
</evidence>